<comment type="caution">
    <text evidence="3">The sequence shown here is derived from an EMBL/GenBank/DDBJ whole genome shotgun (WGS) entry which is preliminary data.</text>
</comment>
<protein>
    <recommendedName>
        <fullName evidence="2">PDZ domain-containing protein</fullName>
    </recommendedName>
</protein>
<dbReference type="GO" id="GO:0072659">
    <property type="term" value="P:protein localization to plasma membrane"/>
    <property type="evidence" value="ECO:0007669"/>
    <property type="project" value="TreeGrafter"/>
</dbReference>
<proteinExistence type="predicted"/>
<dbReference type="PROSITE" id="PS50106">
    <property type="entry name" value="PDZ"/>
    <property type="match status" value="1"/>
</dbReference>
<dbReference type="GO" id="GO:0043495">
    <property type="term" value="F:protein-membrane adaptor activity"/>
    <property type="evidence" value="ECO:0007669"/>
    <property type="project" value="TreeGrafter"/>
</dbReference>
<dbReference type="EMBL" id="CAJOBA010080605">
    <property type="protein sequence ID" value="CAF4439785.1"/>
    <property type="molecule type" value="Genomic_DNA"/>
</dbReference>
<keyword evidence="1" id="KW-0677">Repeat</keyword>
<dbReference type="AlphaFoldDB" id="A0A8S2WFR5"/>
<dbReference type="InterPro" id="IPR001478">
    <property type="entry name" value="PDZ"/>
</dbReference>
<reference evidence="3" key="1">
    <citation type="submission" date="2021-02" db="EMBL/GenBank/DDBJ databases">
        <authorList>
            <person name="Nowell W R."/>
        </authorList>
    </citation>
    <scope>NUCLEOTIDE SEQUENCE</scope>
</reference>
<evidence type="ECO:0000313" key="3">
    <source>
        <dbReference type="EMBL" id="CAF4439785.1"/>
    </source>
</evidence>
<organism evidence="3 4">
    <name type="scientific">Didymodactylos carnosus</name>
    <dbReference type="NCBI Taxonomy" id="1234261"/>
    <lineage>
        <taxon>Eukaryota</taxon>
        <taxon>Metazoa</taxon>
        <taxon>Spiralia</taxon>
        <taxon>Gnathifera</taxon>
        <taxon>Rotifera</taxon>
        <taxon>Eurotatoria</taxon>
        <taxon>Bdelloidea</taxon>
        <taxon>Philodinida</taxon>
        <taxon>Philodinidae</taxon>
        <taxon>Didymodactylos</taxon>
    </lineage>
</organism>
<dbReference type="Gene3D" id="2.30.42.10">
    <property type="match status" value="1"/>
</dbReference>
<gene>
    <name evidence="3" type="ORF">TMI583_LOCUS45321</name>
</gene>
<dbReference type="PANTHER" id="PTHR14191">
    <property type="entry name" value="PDZ DOMAIN CONTAINING PROTEIN"/>
    <property type="match status" value="1"/>
</dbReference>
<dbReference type="Proteomes" id="UP000682733">
    <property type="component" value="Unassembled WGS sequence"/>
</dbReference>
<dbReference type="Pfam" id="PF00595">
    <property type="entry name" value="PDZ"/>
    <property type="match status" value="1"/>
</dbReference>
<evidence type="ECO:0000259" key="2">
    <source>
        <dbReference type="PROSITE" id="PS50106"/>
    </source>
</evidence>
<name>A0A8S2WFR5_9BILA</name>
<dbReference type="PANTHER" id="PTHR14191:SF3">
    <property type="entry name" value="NA(+)_H(+) EXCHANGE REGULATORY COFACTOR-LIKE PROTEIN NRFL-1"/>
    <property type="match status" value="1"/>
</dbReference>
<dbReference type="GO" id="GO:0016324">
    <property type="term" value="C:apical plasma membrane"/>
    <property type="evidence" value="ECO:0007669"/>
    <property type="project" value="TreeGrafter"/>
</dbReference>
<sequence length="88" mass="10194">MMNLLHLPENNNVDATVHPPRLCHMQWHPTFQAYGFWLKRANKNTPDYHIISDVFDNTPAQAAGLKVNDRVIEVNNENVTKLNQDELK</sequence>
<feature type="domain" description="PDZ" evidence="2">
    <location>
        <begin position="34"/>
        <end position="88"/>
    </location>
</feature>
<dbReference type="SUPFAM" id="SSF50156">
    <property type="entry name" value="PDZ domain-like"/>
    <property type="match status" value="1"/>
</dbReference>
<accession>A0A8S2WFR5</accession>
<evidence type="ECO:0000313" key="4">
    <source>
        <dbReference type="Proteomes" id="UP000682733"/>
    </source>
</evidence>
<evidence type="ECO:0000256" key="1">
    <source>
        <dbReference type="ARBA" id="ARBA00022737"/>
    </source>
</evidence>
<dbReference type="InterPro" id="IPR036034">
    <property type="entry name" value="PDZ_sf"/>
</dbReference>
<dbReference type="InterPro" id="IPR051067">
    <property type="entry name" value="NHER"/>
</dbReference>